<name>A0ABV7IHA3_9RHOB</name>
<evidence type="ECO:0000256" key="1">
    <source>
        <dbReference type="SAM" id="MobiDB-lite"/>
    </source>
</evidence>
<sequence length="342" mass="37017">MTAALMRTRDAIVGTETIRTSPAQDAALDTAARLRRMDAQFRQAVLVSELLEDIAFQVEDYPEEGYDPPRRTARSVTVQRRAAGDGTGAAQYRPLATIIRPGVQDFAQAAPLVAAYAELRADRAAEILVQKEHLVPFAAAILPITPARTPAVIEMLETGLALVTPVVMRVKIALGCPRPSQFSDRIQPMIPEPGHPTLPSGHAMQMFTVATMLTLLAEPASVAVSDSQLYRLACRIAINRTVAGVHFPADSAAGAVLGIQLGRYLMARGQEQAGTVGSARFDGTRFHDRTRPRDFHSGILARMMAGGDPSTTFPDDAAAVRPAPLWQSLCKRAGDEWQTRWS</sequence>
<dbReference type="Gene3D" id="1.20.144.10">
    <property type="entry name" value="Phosphatidic acid phosphatase type 2/haloperoxidase"/>
    <property type="match status" value="1"/>
</dbReference>
<feature type="domain" description="Phosphatidic acid phosphatase type 2/haloperoxidase" evidence="2">
    <location>
        <begin position="155"/>
        <end position="266"/>
    </location>
</feature>
<accession>A0ABV7IHA3</accession>
<dbReference type="InterPro" id="IPR036938">
    <property type="entry name" value="PAP2/HPO_sf"/>
</dbReference>
<comment type="caution">
    <text evidence="3">The sequence shown here is derived from an EMBL/GenBank/DDBJ whole genome shotgun (WGS) entry which is preliminary data.</text>
</comment>
<proteinExistence type="predicted"/>
<dbReference type="Pfam" id="PF01569">
    <property type="entry name" value="PAP2"/>
    <property type="match status" value="1"/>
</dbReference>
<keyword evidence="4" id="KW-1185">Reference proteome</keyword>
<organism evidence="3 4">
    <name type="scientific">Paracoccus fontiphilus</name>
    <dbReference type="NCBI Taxonomy" id="1815556"/>
    <lineage>
        <taxon>Bacteria</taxon>
        <taxon>Pseudomonadati</taxon>
        <taxon>Pseudomonadota</taxon>
        <taxon>Alphaproteobacteria</taxon>
        <taxon>Rhodobacterales</taxon>
        <taxon>Paracoccaceae</taxon>
        <taxon>Paracoccus</taxon>
    </lineage>
</organism>
<evidence type="ECO:0000313" key="3">
    <source>
        <dbReference type="EMBL" id="MFC3167511.1"/>
    </source>
</evidence>
<dbReference type="Proteomes" id="UP001595557">
    <property type="component" value="Unassembled WGS sequence"/>
</dbReference>
<evidence type="ECO:0000259" key="2">
    <source>
        <dbReference type="SMART" id="SM00014"/>
    </source>
</evidence>
<dbReference type="RefSeq" id="WP_207471574.1">
    <property type="nucleotide sequence ID" value="NZ_JAFNAW010000077.1"/>
</dbReference>
<dbReference type="SUPFAM" id="SSF48317">
    <property type="entry name" value="Acid phosphatase/Vanadium-dependent haloperoxidase"/>
    <property type="match status" value="1"/>
</dbReference>
<evidence type="ECO:0000313" key="4">
    <source>
        <dbReference type="Proteomes" id="UP001595557"/>
    </source>
</evidence>
<reference evidence="4" key="1">
    <citation type="journal article" date="2019" name="Int. J. Syst. Evol. Microbiol.">
        <title>The Global Catalogue of Microorganisms (GCM) 10K type strain sequencing project: providing services to taxonomists for standard genome sequencing and annotation.</title>
        <authorList>
            <consortium name="The Broad Institute Genomics Platform"/>
            <consortium name="The Broad Institute Genome Sequencing Center for Infectious Disease"/>
            <person name="Wu L."/>
            <person name="Ma J."/>
        </authorList>
    </citation>
    <scope>NUCLEOTIDE SEQUENCE [LARGE SCALE GENOMIC DNA]</scope>
    <source>
        <strain evidence="4">KCTC 52239</strain>
    </source>
</reference>
<gene>
    <name evidence="3" type="ORF">ACFOD7_05560</name>
</gene>
<dbReference type="SMART" id="SM00014">
    <property type="entry name" value="acidPPc"/>
    <property type="match status" value="1"/>
</dbReference>
<dbReference type="EMBL" id="JBHRTE010000026">
    <property type="protein sequence ID" value="MFC3167511.1"/>
    <property type="molecule type" value="Genomic_DNA"/>
</dbReference>
<protein>
    <submittedName>
        <fullName evidence="3">Phosphatase PAP2 family protein</fullName>
    </submittedName>
</protein>
<dbReference type="InterPro" id="IPR000326">
    <property type="entry name" value="PAP2/HPO"/>
</dbReference>
<feature type="region of interest" description="Disordered" evidence="1">
    <location>
        <begin position="62"/>
        <end position="85"/>
    </location>
</feature>